<comment type="similarity">
    <text evidence="2">Belongs to the peptidase M28 family.</text>
</comment>
<evidence type="ECO:0000313" key="13">
    <source>
        <dbReference type="Proteomes" id="UP000261600"/>
    </source>
</evidence>
<keyword evidence="7" id="KW-0378">Hydrolase</keyword>
<evidence type="ECO:0000256" key="3">
    <source>
        <dbReference type="ARBA" id="ARBA00022525"/>
    </source>
</evidence>
<keyword evidence="10" id="KW-0865">Zymogen</keyword>
<accession>A0A3Q3J4H3</accession>
<proteinExistence type="inferred from homology"/>
<comment type="subcellular location">
    <subcellularLocation>
        <location evidence="1">Secreted</location>
    </subcellularLocation>
</comment>
<name>A0A3Q3J4H3_MONAL</name>
<evidence type="ECO:0000256" key="8">
    <source>
        <dbReference type="ARBA" id="ARBA00022833"/>
    </source>
</evidence>
<sequence length="320" mass="35637">MAESKQQLYLLSKHYSHCSCRMSHLRCMSMTAEEQSIRGGCVCVCISDLAVFGAAQNHSYRWLDDFIDTVGNCVSGSHNLERAIKYMYNATTHDSLDVHLDEIFKISHWVKGKEGVEMIVPRIKSLAILGLGQSSDFSFPFSPHSLGAVAIRSITPFSINSPPTGWRDYQDGVKRIPTACITVEDAELMRRMAQRGQKIVVRLMMSVNVSNVGLVMDSDLGTFSMKGGIENTVMEEVVRLLAPINVTKLETHGEGIDISMRMQEGVPGARLHVADSPYQWFHHNEGDGMAVQQPCDMDLCSALWAVVAYFMADLQDMLPR</sequence>
<dbReference type="Proteomes" id="UP000261600">
    <property type="component" value="Unplaced"/>
</dbReference>
<keyword evidence="8" id="KW-0862">Zinc</keyword>
<evidence type="ECO:0000256" key="6">
    <source>
        <dbReference type="ARBA" id="ARBA00022729"/>
    </source>
</evidence>
<organism evidence="12 13">
    <name type="scientific">Monopterus albus</name>
    <name type="common">Swamp eel</name>
    <dbReference type="NCBI Taxonomy" id="43700"/>
    <lineage>
        <taxon>Eukaryota</taxon>
        <taxon>Metazoa</taxon>
        <taxon>Chordata</taxon>
        <taxon>Craniata</taxon>
        <taxon>Vertebrata</taxon>
        <taxon>Euteleostomi</taxon>
        <taxon>Actinopterygii</taxon>
        <taxon>Neopterygii</taxon>
        <taxon>Teleostei</taxon>
        <taxon>Neoteleostei</taxon>
        <taxon>Acanthomorphata</taxon>
        <taxon>Anabantaria</taxon>
        <taxon>Synbranchiformes</taxon>
        <taxon>Synbranchidae</taxon>
        <taxon>Monopterus</taxon>
    </lineage>
</organism>
<dbReference type="InterPro" id="IPR039866">
    <property type="entry name" value="CPQ"/>
</dbReference>
<evidence type="ECO:0000256" key="1">
    <source>
        <dbReference type="ARBA" id="ARBA00004613"/>
    </source>
</evidence>
<dbReference type="GO" id="GO:0005615">
    <property type="term" value="C:extracellular space"/>
    <property type="evidence" value="ECO:0007669"/>
    <property type="project" value="TreeGrafter"/>
</dbReference>
<dbReference type="GO" id="GO:0006508">
    <property type="term" value="P:proteolysis"/>
    <property type="evidence" value="ECO:0007669"/>
    <property type="project" value="UniProtKB-KW"/>
</dbReference>
<dbReference type="Ensembl" id="ENSMALT00000011806.1">
    <property type="protein sequence ID" value="ENSMALP00000011560.1"/>
    <property type="gene ID" value="ENSMALG00000008217.1"/>
</dbReference>
<dbReference type="PANTHER" id="PTHR12053:SF3">
    <property type="entry name" value="CARBOXYPEPTIDASE Q"/>
    <property type="match status" value="1"/>
</dbReference>
<keyword evidence="6" id="KW-0732">Signal</keyword>
<evidence type="ECO:0000256" key="2">
    <source>
        <dbReference type="ARBA" id="ARBA00010918"/>
    </source>
</evidence>
<dbReference type="Gene3D" id="3.50.30.30">
    <property type="match status" value="1"/>
</dbReference>
<dbReference type="GO" id="GO:0070573">
    <property type="term" value="F:metallodipeptidase activity"/>
    <property type="evidence" value="ECO:0007669"/>
    <property type="project" value="InterPro"/>
</dbReference>
<dbReference type="AlphaFoldDB" id="A0A3Q3J4H3"/>
<keyword evidence="9" id="KW-0482">Metalloprotease</keyword>
<evidence type="ECO:0000256" key="4">
    <source>
        <dbReference type="ARBA" id="ARBA00022670"/>
    </source>
</evidence>
<dbReference type="STRING" id="43700.ENSMALP00000011560"/>
<keyword evidence="13" id="KW-1185">Reference proteome</keyword>
<evidence type="ECO:0000256" key="11">
    <source>
        <dbReference type="ARBA" id="ARBA00023180"/>
    </source>
</evidence>
<dbReference type="GO" id="GO:0043171">
    <property type="term" value="P:peptide catabolic process"/>
    <property type="evidence" value="ECO:0007669"/>
    <property type="project" value="TreeGrafter"/>
</dbReference>
<evidence type="ECO:0000256" key="5">
    <source>
        <dbReference type="ARBA" id="ARBA00022723"/>
    </source>
</evidence>
<reference evidence="12" key="2">
    <citation type="submission" date="2025-09" db="UniProtKB">
        <authorList>
            <consortium name="Ensembl"/>
        </authorList>
    </citation>
    <scope>IDENTIFICATION</scope>
</reference>
<keyword evidence="11" id="KW-0325">Glycoprotein</keyword>
<evidence type="ECO:0008006" key="14">
    <source>
        <dbReference type="Google" id="ProtNLM"/>
    </source>
</evidence>
<keyword evidence="3" id="KW-0964">Secreted</keyword>
<dbReference type="GO" id="GO:0046872">
    <property type="term" value="F:metal ion binding"/>
    <property type="evidence" value="ECO:0007669"/>
    <property type="project" value="UniProtKB-KW"/>
</dbReference>
<evidence type="ECO:0000313" key="12">
    <source>
        <dbReference type="Ensembl" id="ENSMALP00000011560.1"/>
    </source>
</evidence>
<evidence type="ECO:0000256" key="10">
    <source>
        <dbReference type="ARBA" id="ARBA00023145"/>
    </source>
</evidence>
<evidence type="ECO:0000256" key="7">
    <source>
        <dbReference type="ARBA" id="ARBA00022801"/>
    </source>
</evidence>
<dbReference type="PANTHER" id="PTHR12053">
    <property type="entry name" value="PROTEASE FAMILY M28 PLASMA GLUTAMATE CARBOXYPEPTIDASE-RELATED"/>
    <property type="match status" value="1"/>
</dbReference>
<protein>
    <recommendedName>
        <fullName evidence="14">Peptidase M28 domain-containing protein</fullName>
    </recommendedName>
</protein>
<reference evidence="12" key="1">
    <citation type="submission" date="2025-08" db="UniProtKB">
        <authorList>
            <consortium name="Ensembl"/>
        </authorList>
    </citation>
    <scope>IDENTIFICATION</scope>
</reference>
<evidence type="ECO:0000256" key="9">
    <source>
        <dbReference type="ARBA" id="ARBA00023049"/>
    </source>
</evidence>
<keyword evidence="4" id="KW-0645">Protease</keyword>
<keyword evidence="5" id="KW-0479">Metal-binding</keyword>